<feature type="region of interest" description="Disordered" evidence="1">
    <location>
        <begin position="184"/>
        <end position="208"/>
    </location>
</feature>
<keyword evidence="2" id="KW-0472">Membrane</keyword>
<dbReference type="InterPro" id="IPR012902">
    <property type="entry name" value="N_methyl_site"/>
</dbReference>
<name>A0ABW4ZD85_9BACT</name>
<reference evidence="4" key="1">
    <citation type="journal article" date="2019" name="Int. J. Syst. Evol. Microbiol.">
        <title>The Global Catalogue of Microorganisms (GCM) 10K type strain sequencing project: providing services to taxonomists for standard genome sequencing and annotation.</title>
        <authorList>
            <consortium name="The Broad Institute Genomics Platform"/>
            <consortium name="The Broad Institute Genome Sequencing Center for Infectious Disease"/>
            <person name="Wu L."/>
            <person name="Ma J."/>
        </authorList>
    </citation>
    <scope>NUCLEOTIDE SEQUENCE [LARGE SCALE GENOMIC DNA]</scope>
    <source>
        <strain evidence="4">CCUG 57942</strain>
    </source>
</reference>
<comment type="caution">
    <text evidence="3">The sequence shown here is derived from an EMBL/GenBank/DDBJ whole genome shotgun (WGS) entry which is preliminary data.</text>
</comment>
<gene>
    <name evidence="3" type="ORF">ACFSW8_13810</name>
</gene>
<dbReference type="Gene3D" id="3.30.700.10">
    <property type="entry name" value="Glycoprotein, Type 4 Pilin"/>
    <property type="match status" value="1"/>
</dbReference>
<organism evidence="3 4">
    <name type="scientific">Rubritalea tangerina</name>
    <dbReference type="NCBI Taxonomy" id="430798"/>
    <lineage>
        <taxon>Bacteria</taxon>
        <taxon>Pseudomonadati</taxon>
        <taxon>Verrucomicrobiota</taxon>
        <taxon>Verrucomicrobiia</taxon>
        <taxon>Verrucomicrobiales</taxon>
        <taxon>Rubritaleaceae</taxon>
        <taxon>Rubritalea</taxon>
    </lineage>
</organism>
<sequence>MITYNPSKNPRSRNGFSLLEVLVVMTIIAVLAAAIYPVAGKLIRDSKREKNLEIATIIERGVEDFYSDYGYLPIETGNDNQLSKAEVIDLLNELAGLNDSDSSRNVDGKNFIEAIPTASSGRTGVEYAANESISDLISSFGTDFHIILDGDYDNTIQEPFAGDTGKSARKVKGKRSLIWSYGEQDKNAGIPNNAEDLEEPESLSTSWQ</sequence>
<evidence type="ECO:0000313" key="4">
    <source>
        <dbReference type="Proteomes" id="UP001597389"/>
    </source>
</evidence>
<proteinExistence type="predicted"/>
<dbReference type="RefSeq" id="WP_377178521.1">
    <property type="nucleotide sequence ID" value="NZ_JBHUJB010000061.1"/>
</dbReference>
<dbReference type="InterPro" id="IPR045584">
    <property type="entry name" value="Pilin-like"/>
</dbReference>
<dbReference type="SUPFAM" id="SSF54523">
    <property type="entry name" value="Pili subunits"/>
    <property type="match status" value="1"/>
</dbReference>
<evidence type="ECO:0000313" key="3">
    <source>
        <dbReference type="EMBL" id="MFD2159979.1"/>
    </source>
</evidence>
<dbReference type="Pfam" id="PF07963">
    <property type="entry name" value="N_methyl"/>
    <property type="match status" value="1"/>
</dbReference>
<dbReference type="EMBL" id="JBHUJB010000061">
    <property type="protein sequence ID" value="MFD2159979.1"/>
    <property type="molecule type" value="Genomic_DNA"/>
</dbReference>
<evidence type="ECO:0000256" key="2">
    <source>
        <dbReference type="SAM" id="Phobius"/>
    </source>
</evidence>
<accession>A0ABW4ZD85</accession>
<keyword evidence="4" id="KW-1185">Reference proteome</keyword>
<evidence type="ECO:0000256" key="1">
    <source>
        <dbReference type="SAM" id="MobiDB-lite"/>
    </source>
</evidence>
<dbReference type="Proteomes" id="UP001597389">
    <property type="component" value="Unassembled WGS sequence"/>
</dbReference>
<protein>
    <submittedName>
        <fullName evidence="3">Type II secretion system protein</fullName>
    </submittedName>
</protein>
<keyword evidence="2" id="KW-0812">Transmembrane</keyword>
<keyword evidence="2" id="KW-1133">Transmembrane helix</keyword>
<feature type="transmembrane region" description="Helical" evidence="2">
    <location>
        <begin position="16"/>
        <end position="39"/>
    </location>
</feature>
<dbReference type="NCBIfam" id="TIGR02532">
    <property type="entry name" value="IV_pilin_GFxxxE"/>
    <property type="match status" value="1"/>
</dbReference>